<protein>
    <submittedName>
        <fullName evidence="1">Uncharacterized protein</fullName>
    </submittedName>
</protein>
<evidence type="ECO:0000313" key="1">
    <source>
        <dbReference type="EnsemblPlants" id="OB12G11570.1"/>
    </source>
</evidence>
<evidence type="ECO:0000313" key="2">
    <source>
        <dbReference type="Proteomes" id="UP000006038"/>
    </source>
</evidence>
<organism evidence="1">
    <name type="scientific">Oryza brachyantha</name>
    <name type="common">malo sina</name>
    <dbReference type="NCBI Taxonomy" id="4533"/>
    <lineage>
        <taxon>Eukaryota</taxon>
        <taxon>Viridiplantae</taxon>
        <taxon>Streptophyta</taxon>
        <taxon>Embryophyta</taxon>
        <taxon>Tracheophyta</taxon>
        <taxon>Spermatophyta</taxon>
        <taxon>Magnoliopsida</taxon>
        <taxon>Liliopsida</taxon>
        <taxon>Poales</taxon>
        <taxon>Poaceae</taxon>
        <taxon>BOP clade</taxon>
        <taxon>Oryzoideae</taxon>
        <taxon>Oryzeae</taxon>
        <taxon>Oryzinae</taxon>
        <taxon>Oryza</taxon>
    </lineage>
</organism>
<proteinExistence type="predicted"/>
<accession>J3NAZ9</accession>
<reference evidence="1" key="2">
    <citation type="submission" date="2013-04" db="UniProtKB">
        <authorList>
            <consortium name="EnsemblPlants"/>
        </authorList>
    </citation>
    <scope>IDENTIFICATION</scope>
</reference>
<dbReference type="HOGENOM" id="CLU_2658449_0_0_1"/>
<name>J3NAZ9_ORYBR</name>
<dbReference type="Gramene" id="OB12G11570.1">
    <property type="protein sequence ID" value="OB12G11570.1"/>
    <property type="gene ID" value="OB12G11570"/>
</dbReference>
<dbReference type="EnsemblPlants" id="OB12G11570.1">
    <property type="protein sequence ID" value="OB12G11570.1"/>
    <property type="gene ID" value="OB12G11570"/>
</dbReference>
<dbReference type="AlphaFoldDB" id="J3NAZ9"/>
<dbReference type="Proteomes" id="UP000006038">
    <property type="component" value="Chromosome 12"/>
</dbReference>
<reference evidence="1" key="1">
    <citation type="journal article" date="2013" name="Nat. Commun.">
        <title>Whole-genome sequencing of Oryza brachyantha reveals mechanisms underlying Oryza genome evolution.</title>
        <authorList>
            <person name="Chen J."/>
            <person name="Huang Q."/>
            <person name="Gao D."/>
            <person name="Wang J."/>
            <person name="Lang Y."/>
            <person name="Liu T."/>
            <person name="Li B."/>
            <person name="Bai Z."/>
            <person name="Luis Goicoechea J."/>
            <person name="Liang C."/>
            <person name="Chen C."/>
            <person name="Zhang W."/>
            <person name="Sun S."/>
            <person name="Liao Y."/>
            <person name="Zhang X."/>
            <person name="Yang L."/>
            <person name="Song C."/>
            <person name="Wang M."/>
            <person name="Shi J."/>
            <person name="Liu G."/>
            <person name="Liu J."/>
            <person name="Zhou H."/>
            <person name="Zhou W."/>
            <person name="Yu Q."/>
            <person name="An N."/>
            <person name="Chen Y."/>
            <person name="Cai Q."/>
            <person name="Wang B."/>
            <person name="Liu B."/>
            <person name="Min J."/>
            <person name="Huang Y."/>
            <person name="Wu H."/>
            <person name="Li Z."/>
            <person name="Zhang Y."/>
            <person name="Yin Y."/>
            <person name="Song W."/>
            <person name="Jiang J."/>
            <person name="Jackson S.A."/>
            <person name="Wing R.A."/>
            <person name="Wang J."/>
            <person name="Chen M."/>
        </authorList>
    </citation>
    <scope>NUCLEOTIDE SEQUENCE [LARGE SCALE GENOMIC DNA]</scope>
    <source>
        <strain evidence="1">cv. IRGC 101232</strain>
    </source>
</reference>
<keyword evidence="2" id="KW-1185">Reference proteome</keyword>
<sequence length="76" mass="9013">MLRNKYRAYRRYTVIYPDQGKQNLSLQSYTVNKKTKCSNKYMIVIYKHRSAVTVVVKRNKLVCLGKLSVIHFKSIK</sequence>